<dbReference type="InterPro" id="IPR000477">
    <property type="entry name" value="RT_dom"/>
</dbReference>
<dbReference type="Pfam" id="PF00078">
    <property type="entry name" value="RVT_1"/>
    <property type="match status" value="1"/>
</dbReference>
<dbReference type="Pfam" id="PF13966">
    <property type="entry name" value="zf-RVT"/>
    <property type="match status" value="1"/>
</dbReference>
<name>A0A438I7J7_VITVI</name>
<evidence type="ECO:0000313" key="2">
    <source>
        <dbReference type="EMBL" id="RVW92688.1"/>
    </source>
</evidence>
<dbReference type="Gene3D" id="3.60.10.10">
    <property type="entry name" value="Endonuclease/exonuclease/phosphatase"/>
    <property type="match status" value="1"/>
</dbReference>
<dbReference type="PANTHER" id="PTHR33116">
    <property type="entry name" value="REVERSE TRANSCRIPTASE ZINC-BINDING DOMAIN-CONTAINING PROTEIN-RELATED-RELATED"/>
    <property type="match status" value="1"/>
</dbReference>
<evidence type="ECO:0000313" key="3">
    <source>
        <dbReference type="Proteomes" id="UP000288805"/>
    </source>
</evidence>
<dbReference type="InterPro" id="IPR026960">
    <property type="entry name" value="RVT-Znf"/>
</dbReference>
<organism evidence="2 3">
    <name type="scientific">Vitis vinifera</name>
    <name type="common">Grape</name>
    <dbReference type="NCBI Taxonomy" id="29760"/>
    <lineage>
        <taxon>Eukaryota</taxon>
        <taxon>Viridiplantae</taxon>
        <taxon>Streptophyta</taxon>
        <taxon>Embryophyta</taxon>
        <taxon>Tracheophyta</taxon>
        <taxon>Spermatophyta</taxon>
        <taxon>Magnoliopsida</taxon>
        <taxon>eudicotyledons</taxon>
        <taxon>Gunneridae</taxon>
        <taxon>Pentapetalae</taxon>
        <taxon>rosids</taxon>
        <taxon>Vitales</taxon>
        <taxon>Vitaceae</taxon>
        <taxon>Viteae</taxon>
        <taxon>Vitis</taxon>
    </lineage>
</organism>
<sequence length="1144" mass="131822">MIRSQRVDMFCLQETKIQSMTEGLVRSLGTGRFLNWGTMDAQGTAGGILICWDKRTLELMELEVGCFSISCRMRNVEDGRVWMFTGVYGPFSKEEREWMWEELGAIRGIWEDPWCIGGDFNVTLSLRERSNQGRLTSAMRRFAQVVDELELIDLPLQGGMLTWSGGRNNQAWARLDRFLVTQGWLDHFNEVVQCRLPRPTSDHFPIVLMGGGIRRGPSPFRFENMWLKVDGFSDLLRGWWQEIEVRGRASVRLATKMKVLKHKIKVWNREVFGRLEVNKNSALQQVEFWDGVERERSLSEGETELKKEAKESFKKWVLLEETHWRQLSKELWLKEGDRNTGFFHRMANAHRRNNSLERMKINGVWLTEEKEMREGIVSAFQQVLSEEPGWRADVEGLHFKCLSPSEAETLEVQFSEEEIYAALMGMNGDKAPGPDGFTIAFWQSSWGLVKEEIMDLFREFYNQRSFANSLNSTFLVLIPKKGGAEDLGDFRPISLLGSLYKLLAKVLANRLKKVLDKVVSGDQNAFVRGKQILDASLIANEVIDFWNKRKENGLICKLDIEKAYDSINWRFLMKVLVKMGFGSRWLEWMWWCISTAKFSVMINGVPAGFFSNSKGLRQGDPISPYLFVLGMEVLSILIRRAVDGGFLSGCNIKGRGEEEMIVSHLLFADDTIIFCEANNEQVSALSWVLAWFEAASGLRINLDKSVLIPVGEVENIEELAVELGCKIGMLPTVYLGLPLGAHHKAVSIWDGVEERMRKRLAQWKRQYISKGGRLTLIKCTMASLSIYIMSLFRMPKSVVKRLEKIQRDFLWGGGSLERKVHLIKWEVVCTSKEKGGLGMRRIESLNKALLGKWVWRFAVEKDNLWRVMIGVKYGQEEFGWKTKEGRGAYGVGAWKEIMKEANWCWENIKFKVGKGTRIKFWLDQWCGDERLSLAFPLLYEMAVNKNATVNEMWDHRSGPSGWNLRFHRDFNDWELDLIRGLLIRLRDVKLSLEEDGVLWKGGGQGKYGVKQAYNGLVVINACDFPHRGVWVNKVPTKVVFFAWEAAWGKILTLDKLQKRGWQFPNRCFLCVCEEESVNHILLHCTVVRALWDIVFALVGVHWVFPELVKEALFSWRGPFVGKKKEKNLEFYPVVYFLDGMEGKK</sequence>
<protein>
    <submittedName>
        <fullName evidence="2">LINE-1 reverse transcriptase-like</fullName>
    </submittedName>
</protein>
<evidence type="ECO:0000259" key="1">
    <source>
        <dbReference type="PROSITE" id="PS50878"/>
    </source>
</evidence>
<feature type="domain" description="Reverse transcriptase" evidence="1">
    <location>
        <begin position="459"/>
        <end position="739"/>
    </location>
</feature>
<reference evidence="2 3" key="1">
    <citation type="journal article" date="2018" name="PLoS Genet.">
        <title>Population sequencing reveals clonal diversity and ancestral inbreeding in the grapevine cultivar Chardonnay.</title>
        <authorList>
            <person name="Roach M.J."/>
            <person name="Johnson D.L."/>
            <person name="Bohlmann J."/>
            <person name="van Vuuren H.J."/>
            <person name="Jones S.J."/>
            <person name="Pretorius I.S."/>
            <person name="Schmidt S.A."/>
            <person name="Borneman A.R."/>
        </authorList>
    </citation>
    <scope>NUCLEOTIDE SEQUENCE [LARGE SCALE GENOMIC DNA]</scope>
    <source>
        <strain evidence="3">cv. Chardonnay</strain>
        <tissue evidence="2">Leaf</tissue>
    </source>
</reference>
<keyword evidence="2" id="KW-0695">RNA-directed DNA polymerase</keyword>
<dbReference type="InterPro" id="IPR036691">
    <property type="entry name" value="Endo/exonu/phosph_ase_sf"/>
</dbReference>
<dbReference type="AlphaFoldDB" id="A0A438I7J7"/>
<accession>A0A438I7J7</accession>
<dbReference type="EMBL" id="QGNW01000135">
    <property type="protein sequence ID" value="RVW92688.1"/>
    <property type="molecule type" value="Genomic_DNA"/>
</dbReference>
<dbReference type="InterPro" id="IPR043502">
    <property type="entry name" value="DNA/RNA_pol_sf"/>
</dbReference>
<keyword evidence="2" id="KW-0548">Nucleotidyltransferase</keyword>
<dbReference type="PANTHER" id="PTHR33116:SF78">
    <property type="entry name" value="OS12G0587133 PROTEIN"/>
    <property type="match status" value="1"/>
</dbReference>
<proteinExistence type="predicted"/>
<dbReference type="CDD" id="cd01650">
    <property type="entry name" value="RT_nLTR_like"/>
    <property type="match status" value="1"/>
</dbReference>
<keyword evidence="2" id="KW-0808">Transferase</keyword>
<dbReference type="SUPFAM" id="SSF56672">
    <property type="entry name" value="DNA/RNA polymerases"/>
    <property type="match status" value="1"/>
</dbReference>
<dbReference type="PROSITE" id="PS50878">
    <property type="entry name" value="RT_POL"/>
    <property type="match status" value="1"/>
</dbReference>
<comment type="caution">
    <text evidence="2">The sequence shown here is derived from an EMBL/GenBank/DDBJ whole genome shotgun (WGS) entry which is preliminary data.</text>
</comment>
<dbReference type="GO" id="GO:0003964">
    <property type="term" value="F:RNA-directed DNA polymerase activity"/>
    <property type="evidence" value="ECO:0007669"/>
    <property type="project" value="UniProtKB-KW"/>
</dbReference>
<dbReference type="SUPFAM" id="SSF56219">
    <property type="entry name" value="DNase I-like"/>
    <property type="match status" value="1"/>
</dbReference>
<dbReference type="Pfam" id="PF03372">
    <property type="entry name" value="Exo_endo_phos"/>
    <property type="match status" value="1"/>
</dbReference>
<dbReference type="InterPro" id="IPR005135">
    <property type="entry name" value="Endo/exonuclease/phosphatase"/>
</dbReference>
<gene>
    <name evidence="2" type="primary">LIN1_241</name>
    <name evidence="2" type="ORF">CK203_041611</name>
</gene>
<dbReference type="Proteomes" id="UP000288805">
    <property type="component" value="Unassembled WGS sequence"/>
</dbReference>